<dbReference type="PANTHER" id="PTHR35841:SF1">
    <property type="entry name" value="PHOSPHONATES-BINDING PERIPLASMIC PROTEIN"/>
    <property type="match status" value="1"/>
</dbReference>
<dbReference type="EMBL" id="AQQX01000009">
    <property type="protein sequence ID" value="KGM47563.1"/>
    <property type="molecule type" value="Genomic_DNA"/>
</dbReference>
<name>A0A0A0EBR0_9RHOB</name>
<dbReference type="AlphaFoldDB" id="A0A0A0EBR0"/>
<protein>
    <submittedName>
        <fullName evidence="2">Phosphonate ABC transporter substrate-binding protein</fullName>
    </submittedName>
</protein>
<evidence type="ECO:0000313" key="3">
    <source>
        <dbReference type="Proteomes" id="UP000030004"/>
    </source>
</evidence>
<keyword evidence="3" id="KW-1185">Reference proteome</keyword>
<dbReference type="SUPFAM" id="SSF53850">
    <property type="entry name" value="Periplasmic binding protein-like II"/>
    <property type="match status" value="1"/>
</dbReference>
<organism evidence="2 3">
    <name type="scientific">Pseudooceanicola atlanticus</name>
    <dbReference type="NCBI Taxonomy" id="1461694"/>
    <lineage>
        <taxon>Bacteria</taxon>
        <taxon>Pseudomonadati</taxon>
        <taxon>Pseudomonadota</taxon>
        <taxon>Alphaproteobacteria</taxon>
        <taxon>Rhodobacterales</taxon>
        <taxon>Paracoccaceae</taxon>
        <taxon>Pseudooceanicola</taxon>
    </lineage>
</organism>
<dbReference type="Proteomes" id="UP000030004">
    <property type="component" value="Unassembled WGS sequence"/>
</dbReference>
<feature type="chain" id="PRO_5001961883" evidence="1">
    <location>
        <begin position="22"/>
        <end position="289"/>
    </location>
</feature>
<accession>A0A0A0EBR0</accession>
<keyword evidence="1" id="KW-0732">Signal</keyword>
<dbReference type="PANTHER" id="PTHR35841">
    <property type="entry name" value="PHOSPHONATES-BINDING PERIPLASMIC PROTEIN"/>
    <property type="match status" value="1"/>
</dbReference>
<proteinExistence type="predicted"/>
<dbReference type="STRING" id="1461694.ATO9_17115"/>
<evidence type="ECO:0000256" key="1">
    <source>
        <dbReference type="SAM" id="SignalP"/>
    </source>
</evidence>
<reference evidence="2 3" key="1">
    <citation type="journal article" date="2015" name="Antonie Van Leeuwenhoek">
        <title>Pseudooceanicola atlanticus gen. nov. sp. nov., isolated from surface seawater of the Atlantic Ocean and reclassification of Oceanicola batsensis, Oceanicola marinus, Oceanicola nitratireducens, Oceanicola nanhaiensis, Oceanicola antarcticus and Oceanicola flagellatus, as Pseudooceanicola batsensis comb. nov., Pseudooceanicola marinus comb. nov., Pseudooceanicola nitratireducens comb. nov., Pseudooceanicola nanhaiensis comb. nov., Pseudooceanicola antarcticus comb. nov., and Pseudooceanicola flagellatus comb. nov.</title>
        <authorList>
            <person name="Lai Q."/>
            <person name="Li G."/>
            <person name="Liu X."/>
            <person name="Du Y."/>
            <person name="Sun F."/>
            <person name="Shao Z."/>
        </authorList>
    </citation>
    <scope>NUCLEOTIDE SEQUENCE [LARGE SCALE GENOMIC DNA]</scope>
    <source>
        <strain evidence="2 3">22II-s11g</strain>
    </source>
</reference>
<gene>
    <name evidence="2" type="ORF">ATO9_17115</name>
</gene>
<dbReference type="RefSeq" id="WP_052418429.1">
    <property type="nucleotide sequence ID" value="NZ_AQQX01000009.1"/>
</dbReference>
<evidence type="ECO:0000313" key="2">
    <source>
        <dbReference type="EMBL" id="KGM47563.1"/>
    </source>
</evidence>
<dbReference type="OrthoDB" id="7374754at2"/>
<sequence length="289" mass="31026">MKLKSLVLGLGLAAVSALSVAADTWKLAVTDVEGMERLQLEWGPFKSALEEATGETFEFFPVNSRTAAAEALRGQTVDFVVSGPAEYVVINKLTQAEPLIGLGRPDYHCAIIVRADSGINVPADLKGKKVAFGDIGSTSNMLCPMQVLADHGVDPVNDIQKTHTSKNIAHEALKNGDIDAMGMNAGSFMSIRAKETDLPYGSFKMIARSGDLPNDMIMVGAHVPAEKAQAVRDAILENKAQIIAGITEHEENDKYVGMDLVSINDGAYDYVRSMYSNAGFPQFDAFIGD</sequence>
<comment type="caution">
    <text evidence="2">The sequence shown here is derived from an EMBL/GenBank/DDBJ whole genome shotgun (WGS) entry which is preliminary data.</text>
</comment>
<dbReference type="Pfam" id="PF12974">
    <property type="entry name" value="Phosphonate-bd"/>
    <property type="match status" value="1"/>
</dbReference>
<feature type="signal peptide" evidence="1">
    <location>
        <begin position="1"/>
        <end position="21"/>
    </location>
</feature>
<dbReference type="Gene3D" id="3.40.190.10">
    <property type="entry name" value="Periplasmic binding protein-like II"/>
    <property type="match status" value="2"/>
</dbReference>
<dbReference type="eggNOG" id="COG3221">
    <property type="taxonomic scope" value="Bacteria"/>
</dbReference>